<dbReference type="Pfam" id="PF03960">
    <property type="entry name" value="ArsC"/>
    <property type="match status" value="1"/>
</dbReference>
<evidence type="ECO:0000313" key="3">
    <source>
        <dbReference type="EMBL" id="QCK14980.1"/>
    </source>
</evidence>
<evidence type="ECO:0000256" key="1">
    <source>
        <dbReference type="ARBA" id="ARBA00007198"/>
    </source>
</evidence>
<dbReference type="InterPro" id="IPR036249">
    <property type="entry name" value="Thioredoxin-like_sf"/>
</dbReference>
<proteinExistence type="inferred from homology"/>
<dbReference type="KEGG" id="fpf:DCC35_09605"/>
<accession>A0A4D7JN81</accession>
<comment type="similarity">
    <text evidence="1 2">Belongs to the ArsC family.</text>
</comment>
<organism evidence="3 4">
    <name type="scientific">Mangrovivirga cuniculi</name>
    <dbReference type="NCBI Taxonomy" id="2715131"/>
    <lineage>
        <taxon>Bacteria</taxon>
        <taxon>Pseudomonadati</taxon>
        <taxon>Bacteroidota</taxon>
        <taxon>Cytophagia</taxon>
        <taxon>Cytophagales</taxon>
        <taxon>Mangrovivirgaceae</taxon>
        <taxon>Mangrovivirga</taxon>
    </lineage>
</organism>
<evidence type="ECO:0000313" key="4">
    <source>
        <dbReference type="Proteomes" id="UP000298616"/>
    </source>
</evidence>
<dbReference type="InterPro" id="IPR006660">
    <property type="entry name" value="Arsenate_reductase-like"/>
</dbReference>
<evidence type="ECO:0000256" key="2">
    <source>
        <dbReference type="PROSITE-ProRule" id="PRU01282"/>
    </source>
</evidence>
<reference evidence="3 4" key="1">
    <citation type="submission" date="2018-04" db="EMBL/GenBank/DDBJ databases">
        <title>Complete genome uncultured novel isolate.</title>
        <authorList>
            <person name="Merlino G."/>
        </authorList>
    </citation>
    <scope>NUCLEOTIDE SEQUENCE [LARGE SCALE GENOMIC DNA]</scope>
    <source>
        <strain evidence="4">R1DC9</strain>
    </source>
</reference>
<dbReference type="PROSITE" id="PS51353">
    <property type="entry name" value="ARSC"/>
    <property type="match status" value="1"/>
</dbReference>
<keyword evidence="4" id="KW-1185">Reference proteome</keyword>
<dbReference type="Gene3D" id="3.40.30.10">
    <property type="entry name" value="Glutaredoxin"/>
    <property type="match status" value="1"/>
</dbReference>
<protein>
    <submittedName>
        <fullName evidence="3">Glutaredoxin</fullName>
    </submittedName>
</protein>
<dbReference type="Proteomes" id="UP000298616">
    <property type="component" value="Chromosome"/>
</dbReference>
<dbReference type="EMBL" id="CP028923">
    <property type="protein sequence ID" value="QCK14980.1"/>
    <property type="molecule type" value="Genomic_DNA"/>
</dbReference>
<sequence length="137" mass="15906">MNYGEILLYYLPTPIVTAMQFHPNELMIIYDSATNSGKQTKAYAYSVSNHVNDVDYNRTRVSKLMWKEIINMLNIPPKRLLNKADPKYQEKVRGHAYTMEGWLNVLYNNPDLIRAPIVIRNKKAVLCEKPSDIFKLA</sequence>
<dbReference type="SUPFAM" id="SSF52833">
    <property type="entry name" value="Thioredoxin-like"/>
    <property type="match status" value="1"/>
</dbReference>
<name>A0A4D7JN81_9BACT</name>
<gene>
    <name evidence="3" type="ORF">DCC35_09605</name>
</gene>
<dbReference type="AlphaFoldDB" id="A0A4D7JN81"/>